<sequence length="56" mass="6707">MANIRNIADISHYSLVAFKTELSKCFGYPYIYDIYIRQKFQKSSFLGKFIEINYKE</sequence>
<comment type="caution">
    <text evidence="1">The sequence shown here is derived from an EMBL/GenBank/DDBJ whole genome shotgun (WGS) entry which is preliminary data.</text>
</comment>
<protein>
    <submittedName>
        <fullName evidence="1">Uncharacterized protein</fullName>
    </submittedName>
</protein>
<gene>
    <name evidence="1" type="ORF">S01H4_22038</name>
</gene>
<proteinExistence type="predicted"/>
<accession>X1ANV8</accession>
<reference evidence="1" key="1">
    <citation type="journal article" date="2014" name="Front. Microbiol.">
        <title>High frequency of phylogenetically diverse reductive dehalogenase-homologous genes in deep subseafloor sedimentary metagenomes.</title>
        <authorList>
            <person name="Kawai M."/>
            <person name="Futagami T."/>
            <person name="Toyoda A."/>
            <person name="Takaki Y."/>
            <person name="Nishi S."/>
            <person name="Hori S."/>
            <person name="Arai W."/>
            <person name="Tsubouchi T."/>
            <person name="Morono Y."/>
            <person name="Uchiyama I."/>
            <person name="Ito T."/>
            <person name="Fujiyama A."/>
            <person name="Inagaki F."/>
            <person name="Takami H."/>
        </authorList>
    </citation>
    <scope>NUCLEOTIDE SEQUENCE</scope>
    <source>
        <strain evidence="1">Expedition CK06-06</strain>
    </source>
</reference>
<evidence type="ECO:0000313" key="1">
    <source>
        <dbReference type="EMBL" id="GAG84389.1"/>
    </source>
</evidence>
<organism evidence="1">
    <name type="scientific">marine sediment metagenome</name>
    <dbReference type="NCBI Taxonomy" id="412755"/>
    <lineage>
        <taxon>unclassified sequences</taxon>
        <taxon>metagenomes</taxon>
        <taxon>ecological metagenomes</taxon>
    </lineage>
</organism>
<name>X1ANV8_9ZZZZ</name>
<dbReference type="EMBL" id="BART01010047">
    <property type="protein sequence ID" value="GAG84389.1"/>
    <property type="molecule type" value="Genomic_DNA"/>
</dbReference>
<dbReference type="AlphaFoldDB" id="X1ANV8"/>